<dbReference type="PANTHER" id="PTHR22929">
    <property type="entry name" value="RNA POLYMERASE III TRANSCRIPTION INITIATION FACTOR B"/>
    <property type="match status" value="1"/>
</dbReference>
<comment type="caution">
    <text evidence="3">The sequence shown here is derived from an EMBL/GenBank/DDBJ whole genome shotgun (WGS) entry which is preliminary data.</text>
</comment>
<feature type="region of interest" description="Disordered" evidence="1">
    <location>
        <begin position="44"/>
        <end position="71"/>
    </location>
</feature>
<dbReference type="GO" id="GO:0001156">
    <property type="term" value="F:TFIIIC-class transcription factor complex binding"/>
    <property type="evidence" value="ECO:0007669"/>
    <property type="project" value="TreeGrafter"/>
</dbReference>
<feature type="compositionally biased region" description="Acidic residues" evidence="1">
    <location>
        <begin position="49"/>
        <end position="58"/>
    </location>
</feature>
<dbReference type="GO" id="GO:0070898">
    <property type="term" value="P:RNA polymerase III preinitiation complex assembly"/>
    <property type="evidence" value="ECO:0007669"/>
    <property type="project" value="TreeGrafter"/>
</dbReference>
<protein>
    <recommendedName>
        <fullName evidence="2">Transcription factor TFIIIB component B'' Myb domain-containing protein</fullName>
    </recommendedName>
</protein>
<dbReference type="PANTHER" id="PTHR22929:SF0">
    <property type="entry name" value="TRANSCRIPTION FACTOR TFIIIB COMPONENT B'' HOMOLOG"/>
    <property type="match status" value="1"/>
</dbReference>
<dbReference type="InterPro" id="IPR039467">
    <property type="entry name" value="TFIIIB_B''_Myb"/>
</dbReference>
<dbReference type="Pfam" id="PF15963">
    <property type="entry name" value="Myb_DNA-bind_7"/>
    <property type="match status" value="1"/>
</dbReference>
<dbReference type="Proteomes" id="UP000287651">
    <property type="component" value="Unassembled WGS sequence"/>
</dbReference>
<accession>A0A426XSY2</accession>
<dbReference type="GO" id="GO:0000126">
    <property type="term" value="C:transcription factor TFIIIB complex"/>
    <property type="evidence" value="ECO:0007669"/>
    <property type="project" value="TreeGrafter"/>
</dbReference>
<evidence type="ECO:0000259" key="2">
    <source>
        <dbReference type="Pfam" id="PF15963"/>
    </source>
</evidence>
<feature type="domain" description="Transcription factor TFIIIB component B'' Myb" evidence="2">
    <location>
        <begin position="1"/>
        <end position="49"/>
    </location>
</feature>
<reference evidence="3 4" key="1">
    <citation type="journal article" date="2014" name="Agronomy (Basel)">
        <title>A Draft Genome Sequence for Ensete ventricosum, the Drought-Tolerant Tree Against Hunger.</title>
        <authorList>
            <person name="Harrison J."/>
            <person name="Moore K.A."/>
            <person name="Paszkiewicz K."/>
            <person name="Jones T."/>
            <person name="Grant M."/>
            <person name="Ambacheew D."/>
            <person name="Muzemil S."/>
            <person name="Studholme D.J."/>
        </authorList>
    </citation>
    <scope>NUCLEOTIDE SEQUENCE [LARGE SCALE GENOMIC DNA]</scope>
</reference>
<name>A0A426XSY2_ENSVE</name>
<evidence type="ECO:0000256" key="1">
    <source>
        <dbReference type="SAM" id="MobiDB-lite"/>
    </source>
</evidence>
<organism evidence="3 4">
    <name type="scientific">Ensete ventricosum</name>
    <name type="common">Abyssinian banana</name>
    <name type="synonym">Musa ensete</name>
    <dbReference type="NCBI Taxonomy" id="4639"/>
    <lineage>
        <taxon>Eukaryota</taxon>
        <taxon>Viridiplantae</taxon>
        <taxon>Streptophyta</taxon>
        <taxon>Embryophyta</taxon>
        <taxon>Tracheophyta</taxon>
        <taxon>Spermatophyta</taxon>
        <taxon>Magnoliopsida</taxon>
        <taxon>Liliopsida</taxon>
        <taxon>Zingiberales</taxon>
        <taxon>Musaceae</taxon>
        <taxon>Ensete</taxon>
    </lineage>
</organism>
<gene>
    <name evidence="3" type="ORF">B296_00039218</name>
</gene>
<feature type="compositionally biased region" description="Basic and acidic residues" evidence="1">
    <location>
        <begin position="59"/>
        <end position="68"/>
    </location>
</feature>
<proteinExistence type="predicted"/>
<evidence type="ECO:0000313" key="3">
    <source>
        <dbReference type="EMBL" id="RRT42580.1"/>
    </source>
</evidence>
<dbReference type="EMBL" id="AMZH03017736">
    <property type="protein sequence ID" value="RRT42580.1"/>
    <property type="molecule type" value="Genomic_DNA"/>
</dbReference>
<sequence length="101" mass="11718">MQEFGTDFAMIQQLFPNHRRHQVKLKFKIEEQRHPLQVRDALLHRSSEEQQENGCDVDDSVKSNDTKCEVNSPSNVTEYQSLFECDGSLTVKTQKYGRSEA</sequence>
<evidence type="ECO:0000313" key="4">
    <source>
        <dbReference type="Proteomes" id="UP000287651"/>
    </source>
</evidence>
<dbReference type="AlphaFoldDB" id="A0A426XSY2"/>